<dbReference type="Proteomes" id="UP001199106">
    <property type="component" value="Unassembled WGS sequence"/>
</dbReference>
<sequence>MARTRAIKGRPRPPPRNAIARVTPNRGSTVESLRASMTSIELNETEVEKTSIPRTKRQAPSARGYLRSISGGENNFVNIKQEGEEDIAEDIKVPARPKRHTQQPTPKVSATKRQKTSPPSSAIRTTRSKTFNSRTKPDNDHSDTDTNTNSESERGFNRGHSTISNTKSRRKNAKMHHVNTSLDLLRPYMAFQLSVSGLSGKAYKAAQASMISVLAVAERLEEESNRNLARLHDSLGSNSAEEGDIRMHRENEAAGREMKAGKSTRRTEEDVLPRKQQELKEQTRKRLEQERERKRRGGQGQSEEERDSTTCPSLISSSSSNTATEMASDTADEAKYPPDKFLSVSSATSSYKSLHRSTNSGGTSS</sequence>
<feature type="region of interest" description="Disordered" evidence="1">
    <location>
        <begin position="44"/>
        <end position="69"/>
    </location>
</feature>
<feature type="compositionally biased region" description="Basic and acidic residues" evidence="1">
    <location>
        <begin position="135"/>
        <end position="144"/>
    </location>
</feature>
<feature type="compositionally biased region" description="Low complexity" evidence="1">
    <location>
        <begin position="309"/>
        <end position="324"/>
    </location>
</feature>
<protein>
    <submittedName>
        <fullName evidence="2">Uncharacterized protein</fullName>
    </submittedName>
</protein>
<evidence type="ECO:0000313" key="3">
    <source>
        <dbReference type="Proteomes" id="UP001199106"/>
    </source>
</evidence>
<feature type="compositionally biased region" description="Basic and acidic residues" evidence="1">
    <location>
        <begin position="243"/>
        <end position="292"/>
    </location>
</feature>
<evidence type="ECO:0000256" key="1">
    <source>
        <dbReference type="SAM" id="MobiDB-lite"/>
    </source>
</evidence>
<comment type="caution">
    <text evidence="2">The sequence shown here is derived from an EMBL/GenBank/DDBJ whole genome shotgun (WGS) entry which is preliminary data.</text>
</comment>
<name>A0AAD4NT22_9PLEO</name>
<feature type="compositionally biased region" description="Basic residues" evidence="1">
    <location>
        <begin position="1"/>
        <end position="13"/>
    </location>
</feature>
<accession>A0AAD4NT22</accession>
<dbReference type="AlphaFoldDB" id="A0AAD4NT22"/>
<reference evidence="2" key="1">
    <citation type="submission" date="2021-07" db="EMBL/GenBank/DDBJ databases">
        <title>Genome Resource of American Ginseng Black Spot Pathogen Alternaria panax.</title>
        <authorList>
            <person name="Qiu C."/>
            <person name="Wang W."/>
            <person name="Liu Z."/>
        </authorList>
    </citation>
    <scope>NUCLEOTIDE SEQUENCE</scope>
    <source>
        <strain evidence="2">BNCC115425</strain>
    </source>
</reference>
<feature type="compositionally biased region" description="Polar residues" evidence="1">
    <location>
        <begin position="343"/>
        <end position="365"/>
    </location>
</feature>
<keyword evidence="3" id="KW-1185">Reference proteome</keyword>
<feature type="region of interest" description="Disordered" evidence="1">
    <location>
        <begin position="229"/>
        <end position="365"/>
    </location>
</feature>
<organism evidence="2 3">
    <name type="scientific">Alternaria panax</name>
    <dbReference type="NCBI Taxonomy" id="48097"/>
    <lineage>
        <taxon>Eukaryota</taxon>
        <taxon>Fungi</taxon>
        <taxon>Dikarya</taxon>
        <taxon>Ascomycota</taxon>
        <taxon>Pezizomycotina</taxon>
        <taxon>Dothideomycetes</taxon>
        <taxon>Pleosporomycetidae</taxon>
        <taxon>Pleosporales</taxon>
        <taxon>Pleosporineae</taxon>
        <taxon>Pleosporaceae</taxon>
        <taxon>Alternaria</taxon>
        <taxon>Alternaria sect. Panax</taxon>
    </lineage>
</organism>
<dbReference type="EMBL" id="JAANER010000003">
    <property type="protein sequence ID" value="KAG9192430.1"/>
    <property type="molecule type" value="Genomic_DNA"/>
</dbReference>
<evidence type="ECO:0000313" key="2">
    <source>
        <dbReference type="EMBL" id="KAG9192430.1"/>
    </source>
</evidence>
<feature type="region of interest" description="Disordered" evidence="1">
    <location>
        <begin position="1"/>
        <end position="32"/>
    </location>
</feature>
<proteinExistence type="predicted"/>
<gene>
    <name evidence="2" type="ORF">G6011_11164</name>
</gene>
<feature type="region of interest" description="Disordered" evidence="1">
    <location>
        <begin position="91"/>
        <end position="175"/>
    </location>
</feature>
<feature type="compositionally biased region" description="Polar residues" evidence="1">
    <location>
        <begin position="116"/>
        <end position="134"/>
    </location>
</feature>